<evidence type="ECO:0000313" key="5">
    <source>
        <dbReference type="Proteomes" id="UP000252488"/>
    </source>
</evidence>
<dbReference type="AlphaFoldDB" id="A0AAX1QQM8"/>
<dbReference type="RefSeq" id="WP_113594056.1">
    <property type="nucleotide sequence ID" value="NZ_CAWNVX010000046.1"/>
</dbReference>
<dbReference type="EMBL" id="QKKS01000020">
    <property type="protein sequence ID" value="RBM80540.1"/>
    <property type="molecule type" value="Genomic_DNA"/>
</dbReference>
<evidence type="ECO:0000313" key="4">
    <source>
        <dbReference type="Proteomes" id="UP000252427"/>
    </source>
</evidence>
<dbReference type="EMBL" id="QKKR01000050">
    <property type="protein sequence ID" value="RBM49721.1"/>
    <property type="molecule type" value="Genomic_DNA"/>
</dbReference>
<evidence type="ECO:0000313" key="3">
    <source>
        <dbReference type="EMBL" id="RBM80540.1"/>
    </source>
</evidence>
<keyword evidence="1" id="KW-1133">Transmembrane helix</keyword>
<dbReference type="Proteomes" id="UP000252488">
    <property type="component" value="Unassembled WGS sequence"/>
</dbReference>
<dbReference type="Proteomes" id="UP000252427">
    <property type="component" value="Unassembled WGS sequence"/>
</dbReference>
<feature type="transmembrane region" description="Helical" evidence="1">
    <location>
        <begin position="12"/>
        <end position="29"/>
    </location>
</feature>
<accession>A0AAX1QQM8</accession>
<feature type="transmembrane region" description="Helical" evidence="1">
    <location>
        <begin position="109"/>
        <end position="130"/>
    </location>
</feature>
<protein>
    <recommendedName>
        <fullName evidence="6">Glycosyl-4,4'-diaponeurosporenoate acyltransferase</fullName>
    </recommendedName>
</protein>
<evidence type="ECO:0000256" key="1">
    <source>
        <dbReference type="SAM" id="Phobius"/>
    </source>
</evidence>
<evidence type="ECO:0008006" key="6">
    <source>
        <dbReference type="Google" id="ProtNLM"/>
    </source>
</evidence>
<reference evidence="4 5" key="1">
    <citation type="submission" date="2018-06" db="EMBL/GenBank/DDBJ databases">
        <title>Draft genome sequences of nine Vibrio sp. clinical isolates from across the United States representing the closest known relative of Vibrio cholerae.</title>
        <authorList>
            <person name="Islam M.T."/>
            <person name="Liang K."/>
            <person name="Im M.S."/>
            <person name="Winkjer J."/>
            <person name="Busby S."/>
            <person name="Batra D."/>
            <person name="Rowe L."/>
            <person name="Tarr C.L."/>
            <person name="Boucher Y."/>
        </authorList>
    </citation>
    <scope>NUCLEOTIDE SEQUENCE [LARGE SCALE GENOMIC DNA]</scope>
    <source>
        <strain evidence="2 5">2016V-1111</strain>
        <strain evidence="3 4">2016V-1114</strain>
    </source>
</reference>
<name>A0AAX1QQM8_9VIBR</name>
<keyword evidence="5" id="KW-1185">Reference proteome</keyword>
<keyword evidence="1" id="KW-0472">Membrane</keyword>
<proteinExistence type="predicted"/>
<evidence type="ECO:0000313" key="2">
    <source>
        <dbReference type="EMBL" id="RBM49721.1"/>
    </source>
</evidence>
<keyword evidence="1" id="KW-0812">Transmembrane</keyword>
<gene>
    <name evidence="2" type="ORF">DLR69_17670</name>
    <name evidence="3" type="ORF">DLR70_10810</name>
</gene>
<sequence length="147" mass="17472">MEQFLPFPVTNEMALVIGLFGPLVGKWLWGQFNGVVSKAKSLAIFRGLKTWKRERRYKHIHKLRRTRSIPALVHDQIAQANTYFLLFCMMVLFYMYLFIGSPIKNVFNINQWISLILSFPVYFFEVKWLIASGRKKELLRVMRKKRV</sequence>
<organism evidence="3 4">
    <name type="scientific">Vibrio paracholerae</name>
    <dbReference type="NCBI Taxonomy" id="650003"/>
    <lineage>
        <taxon>Bacteria</taxon>
        <taxon>Pseudomonadati</taxon>
        <taxon>Pseudomonadota</taxon>
        <taxon>Gammaproteobacteria</taxon>
        <taxon>Vibrionales</taxon>
        <taxon>Vibrionaceae</taxon>
        <taxon>Vibrio</taxon>
    </lineage>
</organism>
<feature type="transmembrane region" description="Helical" evidence="1">
    <location>
        <begin position="83"/>
        <end position="103"/>
    </location>
</feature>
<comment type="caution">
    <text evidence="3">The sequence shown here is derived from an EMBL/GenBank/DDBJ whole genome shotgun (WGS) entry which is preliminary data.</text>
</comment>